<dbReference type="PANTHER" id="PTHR10491">
    <property type="entry name" value="DTDP-4-DEHYDRORHAMNOSE REDUCTASE"/>
    <property type="match status" value="1"/>
</dbReference>
<dbReference type="GO" id="GO:0019305">
    <property type="term" value="P:dTDP-rhamnose biosynthetic process"/>
    <property type="evidence" value="ECO:0007669"/>
    <property type="project" value="UniProtKB-UniPathway"/>
</dbReference>
<accession>A0A1M5ZTQ7</accession>
<evidence type="ECO:0000256" key="4">
    <source>
        <dbReference type="ARBA" id="ARBA00017099"/>
    </source>
</evidence>
<dbReference type="NCBIfam" id="TIGR01214">
    <property type="entry name" value="rmlD"/>
    <property type="match status" value="1"/>
</dbReference>
<comment type="function">
    <text evidence="6">Catalyzes the reduction of dTDP-6-deoxy-L-lyxo-4-hexulose to yield dTDP-L-rhamnose.</text>
</comment>
<keyword evidence="6" id="KW-0521">NADP</keyword>
<organism evidence="8 9">
    <name type="scientific">Pollutimonas bauzanensis</name>
    <dbReference type="NCBI Taxonomy" id="658167"/>
    <lineage>
        <taxon>Bacteria</taxon>
        <taxon>Pseudomonadati</taxon>
        <taxon>Pseudomonadota</taxon>
        <taxon>Betaproteobacteria</taxon>
        <taxon>Burkholderiales</taxon>
        <taxon>Alcaligenaceae</taxon>
        <taxon>Pollutimonas</taxon>
    </lineage>
</organism>
<dbReference type="Gene3D" id="3.90.25.10">
    <property type="entry name" value="UDP-galactose 4-epimerase, domain 1"/>
    <property type="match status" value="1"/>
</dbReference>
<dbReference type="PANTHER" id="PTHR10491:SF4">
    <property type="entry name" value="METHIONINE ADENOSYLTRANSFERASE 2 SUBUNIT BETA"/>
    <property type="match status" value="1"/>
</dbReference>
<comment type="similarity">
    <text evidence="2 6">Belongs to the dTDP-4-dehydrorhamnose reductase family.</text>
</comment>
<dbReference type="Gene3D" id="3.40.50.720">
    <property type="entry name" value="NAD(P)-binding Rossmann-like Domain"/>
    <property type="match status" value="1"/>
</dbReference>
<keyword evidence="9" id="KW-1185">Reference proteome</keyword>
<evidence type="ECO:0000313" key="9">
    <source>
        <dbReference type="Proteomes" id="UP000184226"/>
    </source>
</evidence>
<dbReference type="InterPro" id="IPR029903">
    <property type="entry name" value="RmlD-like-bd"/>
</dbReference>
<dbReference type="EMBL" id="FQXE01000018">
    <property type="protein sequence ID" value="SHI27640.1"/>
    <property type="molecule type" value="Genomic_DNA"/>
</dbReference>
<dbReference type="InterPro" id="IPR036291">
    <property type="entry name" value="NAD(P)-bd_dom_sf"/>
</dbReference>
<protein>
    <recommendedName>
        <fullName evidence="4 6">dTDP-4-dehydrorhamnose reductase</fullName>
        <ecNumber evidence="3 6">1.1.1.133</ecNumber>
    </recommendedName>
</protein>
<gene>
    <name evidence="8" type="ORF">SAMN04488135_11897</name>
</gene>
<feature type="domain" description="RmlD-like substrate binding" evidence="7">
    <location>
        <begin position="1"/>
        <end position="291"/>
    </location>
</feature>
<evidence type="ECO:0000259" key="7">
    <source>
        <dbReference type="Pfam" id="PF04321"/>
    </source>
</evidence>
<evidence type="ECO:0000313" key="8">
    <source>
        <dbReference type="EMBL" id="SHI27640.1"/>
    </source>
</evidence>
<evidence type="ECO:0000256" key="1">
    <source>
        <dbReference type="ARBA" id="ARBA00004781"/>
    </source>
</evidence>
<dbReference type="InterPro" id="IPR005913">
    <property type="entry name" value="dTDP_dehydrorham_reduct"/>
</dbReference>
<keyword evidence="6" id="KW-0560">Oxidoreductase</keyword>
<evidence type="ECO:0000256" key="5">
    <source>
        <dbReference type="ARBA" id="ARBA00048200"/>
    </source>
</evidence>
<dbReference type="EC" id="1.1.1.133" evidence="3 6"/>
<evidence type="ECO:0000256" key="2">
    <source>
        <dbReference type="ARBA" id="ARBA00010944"/>
    </source>
</evidence>
<evidence type="ECO:0000256" key="3">
    <source>
        <dbReference type="ARBA" id="ARBA00012929"/>
    </source>
</evidence>
<name>A0A1M5ZTQ7_9BURK</name>
<proteinExistence type="inferred from homology"/>
<dbReference type="SUPFAM" id="SSF51735">
    <property type="entry name" value="NAD(P)-binding Rossmann-fold domains"/>
    <property type="match status" value="1"/>
</dbReference>
<dbReference type="Proteomes" id="UP000184226">
    <property type="component" value="Unassembled WGS sequence"/>
</dbReference>
<comment type="catalytic activity">
    <reaction evidence="5 6">
        <text>dTDP-beta-L-rhamnose + NADP(+) = dTDP-4-dehydro-beta-L-rhamnose + NADPH + H(+)</text>
        <dbReference type="Rhea" id="RHEA:21796"/>
        <dbReference type="ChEBI" id="CHEBI:15378"/>
        <dbReference type="ChEBI" id="CHEBI:57510"/>
        <dbReference type="ChEBI" id="CHEBI:57783"/>
        <dbReference type="ChEBI" id="CHEBI:58349"/>
        <dbReference type="ChEBI" id="CHEBI:62830"/>
        <dbReference type="EC" id="1.1.1.133"/>
    </reaction>
</comment>
<reference evidence="8 9" key="1">
    <citation type="submission" date="2016-11" db="EMBL/GenBank/DDBJ databases">
        <authorList>
            <person name="Jaros S."/>
            <person name="Januszkiewicz K."/>
            <person name="Wedrychowicz H."/>
        </authorList>
    </citation>
    <scope>NUCLEOTIDE SEQUENCE [LARGE SCALE GENOMIC DNA]</scope>
    <source>
        <strain evidence="8 9">CGMCC 1.10190</strain>
    </source>
</reference>
<dbReference type="OrthoDB" id="9803892at2"/>
<dbReference type="STRING" id="658167.SAMN04488135_11897"/>
<dbReference type="AlphaFoldDB" id="A0A1M5ZTQ7"/>
<dbReference type="GO" id="GO:0008831">
    <property type="term" value="F:dTDP-4-dehydrorhamnose reductase activity"/>
    <property type="evidence" value="ECO:0007669"/>
    <property type="project" value="UniProtKB-EC"/>
</dbReference>
<dbReference type="GO" id="GO:0005829">
    <property type="term" value="C:cytosol"/>
    <property type="evidence" value="ECO:0007669"/>
    <property type="project" value="TreeGrafter"/>
</dbReference>
<evidence type="ECO:0000256" key="6">
    <source>
        <dbReference type="RuleBase" id="RU364082"/>
    </source>
</evidence>
<comment type="pathway">
    <text evidence="1 6">Carbohydrate biosynthesis; dTDP-L-rhamnose biosynthesis.</text>
</comment>
<dbReference type="CDD" id="cd05254">
    <property type="entry name" value="dTDP_HR_like_SDR_e"/>
    <property type="match status" value="1"/>
</dbReference>
<comment type="cofactor">
    <cofactor evidence="6">
        <name>Mg(2+)</name>
        <dbReference type="ChEBI" id="CHEBI:18420"/>
    </cofactor>
    <text evidence="6">Binds 1 Mg(2+) ion per monomer.</text>
</comment>
<dbReference type="UniPathway" id="UPA00124"/>
<sequence length="296" mass="32273">MKILLLGKDGQVGRELQPALAPLGELIALGRPECDLEDSARLELVLQQHAPDIIVNAAAYTAVDKAESDEITARKVNALAVHILASYASANNILLVHYSTDYVFDGEKPEPYTEQDQTNPQSAYGRTKREGEEAILRSGCQALIFRTSWVFSAHGDNFIKTIMRLSRERDHLSIVADQIGAPTSAELIAEISTQAITAWQKGKLSAGIYNLAASGETSWHGFAVHIVERLQANGLAPNVLPRHIKSIATEEYPTPAQRPKNSRLNTAMLAASLGVKIPHWTAGVDRIIDQLVQIGL</sequence>
<dbReference type="Pfam" id="PF04321">
    <property type="entry name" value="RmlD_sub_bind"/>
    <property type="match status" value="1"/>
</dbReference>
<dbReference type="RefSeq" id="WP_073108790.1">
    <property type="nucleotide sequence ID" value="NZ_FQXE01000018.1"/>
</dbReference>